<dbReference type="NCBIfam" id="NF004720">
    <property type="entry name" value="PRK06064.1"/>
    <property type="match status" value="1"/>
</dbReference>
<dbReference type="InterPro" id="IPR016039">
    <property type="entry name" value="Thiolase-like"/>
</dbReference>
<dbReference type="InterPro" id="IPR055140">
    <property type="entry name" value="Thiolase_C_2"/>
</dbReference>
<dbReference type="Gene3D" id="3.40.47.10">
    <property type="match status" value="1"/>
</dbReference>
<dbReference type="GO" id="GO:0008299">
    <property type="term" value="P:isoprenoid biosynthetic process"/>
    <property type="evidence" value="ECO:0007669"/>
    <property type="project" value="UniProtKB-KW"/>
</dbReference>
<name>A0A075FW76_9ARCH</name>
<accession>A0A075FW76</accession>
<dbReference type="Pfam" id="PF00108">
    <property type="entry name" value="Thiolase_N"/>
    <property type="match status" value="1"/>
</dbReference>
<keyword evidence="4" id="KW-0808">Transferase</keyword>
<dbReference type="Pfam" id="PF22691">
    <property type="entry name" value="Thiolase_C_1"/>
    <property type="match status" value="1"/>
</dbReference>
<gene>
    <name evidence="4" type="primary">atoB</name>
</gene>
<evidence type="ECO:0000259" key="3">
    <source>
        <dbReference type="Pfam" id="PF22691"/>
    </source>
</evidence>
<sequence>MNKVFLLGAAGTTYGKSKLTARDLSMLASKHAIENAGIKPQDIQASFVANAFGMAEKQGHLGPLLMSSLGIPHAPSSTIEAACCSGGSAFREAYVNVASGFYDVMLITGTEKVSHLDTLTATTYFSYGGDYLFEGCSGASFPGLYAAMARAHMHEYGTTEEELAAVAVKNHNNGMFNEKAHIQKRITVDDVLKSPVVADPLKLFDACPFSDGAAAAIIASEEFMNRNGLEKKISIKGSGRSGGSGSLHTREDMSSLESTVRASREALGQAGISVKDLDFAEVHDCFTIAEIIAMEDLGIFDKGEAAKAVVEGRTTLKGEIPVNPSGGLKSKGHPVGATGVGQIVEVFEQLTGKAGKRQVDDARIGLTHNVGATGGSCAVHIFESE</sequence>
<feature type="domain" description="Thiolase N-terminal" evidence="2">
    <location>
        <begin position="6"/>
        <end position="222"/>
    </location>
</feature>
<evidence type="ECO:0000313" key="4">
    <source>
        <dbReference type="EMBL" id="AIE93902.1"/>
    </source>
</evidence>
<reference evidence="4" key="1">
    <citation type="journal article" date="2014" name="Genome Biol. Evol.">
        <title>Pangenome evidence for extensive interdomain horizontal transfer affecting lineage core and shell genes in uncultured planktonic thaumarchaeota and euryarchaeota.</title>
        <authorList>
            <person name="Deschamps P."/>
            <person name="Zivanovic Y."/>
            <person name="Moreira D."/>
            <person name="Rodriguez-Valera F."/>
            <person name="Lopez-Garcia P."/>
        </authorList>
    </citation>
    <scope>NUCLEOTIDE SEQUENCE</scope>
</reference>
<dbReference type="SUPFAM" id="SSF53901">
    <property type="entry name" value="Thiolase-like"/>
    <property type="match status" value="2"/>
</dbReference>
<dbReference type="PANTHER" id="PTHR42870:SF6">
    <property type="entry name" value="ACETYL-COA C-ACYLTRANSFERASE"/>
    <property type="match status" value="1"/>
</dbReference>
<dbReference type="GO" id="GO:0003985">
    <property type="term" value="F:acetyl-CoA C-acetyltransferase activity"/>
    <property type="evidence" value="ECO:0007669"/>
    <property type="project" value="UniProtKB-EC"/>
</dbReference>
<organism evidence="4">
    <name type="scientific">uncultured marine thaumarchaeote AD1000_41_C07</name>
    <dbReference type="NCBI Taxonomy" id="1455916"/>
    <lineage>
        <taxon>Archaea</taxon>
        <taxon>Nitrososphaerota</taxon>
        <taxon>environmental samples</taxon>
    </lineage>
</organism>
<evidence type="ECO:0000259" key="2">
    <source>
        <dbReference type="Pfam" id="PF00108"/>
    </source>
</evidence>
<dbReference type="PANTHER" id="PTHR42870">
    <property type="entry name" value="ACETYL-COA C-ACETYLTRANSFERASE"/>
    <property type="match status" value="1"/>
</dbReference>
<dbReference type="EC" id="2.3.1.9" evidence="4"/>
<protein>
    <submittedName>
        <fullName evidence="4">Propanoyl-CoA C-acyltransferase (AtoB)</fullName>
        <ecNumber evidence="4">2.3.1.9</ecNumber>
    </submittedName>
</protein>
<keyword evidence="1" id="KW-0414">Isoprene biosynthesis</keyword>
<keyword evidence="4" id="KW-0012">Acyltransferase</keyword>
<proteinExistence type="predicted"/>
<dbReference type="InterPro" id="IPR020616">
    <property type="entry name" value="Thiolase_N"/>
</dbReference>
<dbReference type="InterPro" id="IPR002155">
    <property type="entry name" value="Thiolase"/>
</dbReference>
<evidence type="ECO:0000256" key="1">
    <source>
        <dbReference type="ARBA" id="ARBA00023229"/>
    </source>
</evidence>
<dbReference type="PIRSF" id="PIRSF000429">
    <property type="entry name" value="Ac-CoA_Ac_transf"/>
    <property type="match status" value="1"/>
</dbReference>
<feature type="domain" description="Thiolase C-terminal" evidence="3">
    <location>
        <begin position="245"/>
        <end position="383"/>
    </location>
</feature>
<dbReference type="AlphaFoldDB" id="A0A075FW76"/>
<dbReference type="CDD" id="cd00829">
    <property type="entry name" value="SCP-x_thiolase"/>
    <property type="match status" value="1"/>
</dbReference>
<dbReference type="EMBL" id="KF900407">
    <property type="protein sequence ID" value="AIE93902.1"/>
    <property type="molecule type" value="Genomic_DNA"/>
</dbReference>